<dbReference type="InterPro" id="IPR012337">
    <property type="entry name" value="RNaseH-like_sf"/>
</dbReference>
<dbReference type="GO" id="GO:0003676">
    <property type="term" value="F:nucleic acid binding"/>
    <property type="evidence" value="ECO:0007669"/>
    <property type="project" value="InterPro"/>
</dbReference>
<dbReference type="Pfam" id="PF00078">
    <property type="entry name" value="RVT_1"/>
    <property type="match status" value="1"/>
</dbReference>
<organism evidence="2 3">
    <name type="scientific">Cannabis sativa</name>
    <name type="common">Hemp</name>
    <name type="synonym">Marijuana</name>
    <dbReference type="NCBI Taxonomy" id="3483"/>
    <lineage>
        <taxon>Eukaryota</taxon>
        <taxon>Viridiplantae</taxon>
        <taxon>Streptophyta</taxon>
        <taxon>Embryophyta</taxon>
        <taxon>Tracheophyta</taxon>
        <taxon>Spermatophyta</taxon>
        <taxon>Magnoliopsida</taxon>
        <taxon>eudicotyledons</taxon>
        <taxon>Gunneridae</taxon>
        <taxon>Pentapetalae</taxon>
        <taxon>rosids</taxon>
        <taxon>fabids</taxon>
        <taxon>Rosales</taxon>
        <taxon>Cannabaceae</taxon>
        <taxon>Cannabis</taxon>
    </lineage>
</organism>
<dbReference type="Proteomes" id="UP000596661">
    <property type="component" value="Chromosome 2"/>
</dbReference>
<evidence type="ECO:0000259" key="1">
    <source>
        <dbReference type="PROSITE" id="PS50878"/>
    </source>
</evidence>
<dbReference type="InterPro" id="IPR036397">
    <property type="entry name" value="RNaseH_sf"/>
</dbReference>
<dbReference type="Pfam" id="PF13966">
    <property type="entry name" value="zf-RVT"/>
    <property type="match status" value="1"/>
</dbReference>
<dbReference type="InterPro" id="IPR044730">
    <property type="entry name" value="RNase_H-like_dom_plant"/>
</dbReference>
<dbReference type="SUPFAM" id="SSF53098">
    <property type="entry name" value="Ribonuclease H-like"/>
    <property type="match status" value="1"/>
</dbReference>
<dbReference type="AlphaFoldDB" id="A0A803NVZ1"/>
<dbReference type="SUPFAM" id="SSF56219">
    <property type="entry name" value="DNase I-like"/>
    <property type="match status" value="1"/>
</dbReference>
<dbReference type="PANTHER" id="PTHR33116:SF86">
    <property type="entry name" value="REVERSE TRANSCRIPTASE DOMAIN-CONTAINING PROTEIN"/>
    <property type="match status" value="1"/>
</dbReference>
<dbReference type="OMA" id="CERINGN"/>
<keyword evidence="3" id="KW-1185">Reference proteome</keyword>
<dbReference type="GO" id="GO:0004523">
    <property type="term" value="F:RNA-DNA hybrid ribonuclease activity"/>
    <property type="evidence" value="ECO:0007669"/>
    <property type="project" value="InterPro"/>
</dbReference>
<evidence type="ECO:0000313" key="2">
    <source>
        <dbReference type="EnsemblPlants" id="cds.evm.model.02.2005"/>
    </source>
</evidence>
<dbReference type="InterPro" id="IPR036691">
    <property type="entry name" value="Endo/exonu/phosph_ase_sf"/>
</dbReference>
<dbReference type="PROSITE" id="PS51257">
    <property type="entry name" value="PROKAR_LIPOPROTEIN"/>
    <property type="match status" value="1"/>
</dbReference>
<reference evidence="2" key="1">
    <citation type="submission" date="2018-11" db="EMBL/GenBank/DDBJ databases">
        <authorList>
            <person name="Grassa J C."/>
        </authorList>
    </citation>
    <scope>NUCLEOTIDE SEQUENCE [LARGE SCALE GENOMIC DNA]</scope>
</reference>
<sequence>MEDLARLLGFSKVVSVGANGLAGGSCLMWNINVNLVVNYFDDGFFDATVWDFQTQMHWKLFAVYGTPYSCHKEAFWKSLESECSLCQLPRVVIGDLNCICSQEEKVGGRLVSANDTRWLKDFMMNLGCIDLQFIGNKYTWQNKRFSGGLIRERLDRALCSPDWILHYESAGVRNLPISISDHGPIIFDTHLFAARGYIPFRFFEAWSWEASCKEEISKVWSMDGTNATAMFIRNISKSKDALQAWKKSIQEINEGEIKNLKQRLEWIQSQPISDALKEEESNLQSQILLSWSKLESMWRQKSRETWLSLGDRNTRFFHAATVIRKRRNSIWAIKDNEGRIWKEKKTIASVINAHFSNLYTSSQLCLDVEFDGLFTNRIDSFANDNLVKVPTKEEIKDVVFCLHPLKAPGPDVKEFFANGILEPRLNSTFICLISKVEFPLSVDYFRPISLCNFSYKVIAKILSNRLRPLMNDLISPFQSAFIPGRWIADSSILTQEIIHKIRCKKDLGGLMALKLDMYKAYDKMEWSFLNNVLCANGFSDKSRNLLMACVTSVSYAVLLNGCPLKKLTPQRGLCQGDPLSPFLFLLCQEVLSKLISKAEVQGLIHGIKIAHSTIPVSHLMFADDTILFSRANTKEASKLMDCISTYEKWSGQSCSKPESSVLFSKNMSSGLKDNILGILNIDLVRGTLRHLGNPFVFKRRKKEDYKRLKDSMFNKLEGWKMKLISYAGRLTLIKSVTSSMPIYVMSTTKIPLSNGRELDALMRKYWWLGNVEKNRFLALKAWDWICQLKASGGLGVRRCEDMNKALLTNKSSDSYQWKCILDTRTTILRGSVSVAAMGNSIDFWHQPWIPWMPSPYQDQMYWKSSPKGMFSVKAAYCVDQFWRFAPVKNIWKWIWEVGIHPRILVLLWRVLNDAIPTKNRLHFLNEKTCNLCEVEEENPLHLFFNCSFSRAIWFGGIVSIKAQHHSGDNLICIVEELVSTFSSSASGVSRCLLLNYIGCVFDAIWNKRNAFCIKNVHVSPSLALTIAGKKFFELQNIPFRKDLDGYEHTVDNMRNDVILVPAIKQVFHVLLTDASWVRGEARLAAISVNMSSGCWCVKSQKLQASSPLEGELRAILHALNWAVESGWEEVLILSDSKVAIQALSSAEFINRTLNAFADGVAKNARVASDLAILYQGEGILLVIPIHFLN</sequence>
<dbReference type="InterPro" id="IPR002156">
    <property type="entry name" value="RNaseH_domain"/>
</dbReference>
<dbReference type="Gene3D" id="3.30.420.10">
    <property type="entry name" value="Ribonuclease H-like superfamily/Ribonuclease H"/>
    <property type="match status" value="1"/>
</dbReference>
<dbReference type="CDD" id="cd06222">
    <property type="entry name" value="RNase_H_like"/>
    <property type="match status" value="1"/>
</dbReference>
<dbReference type="CDD" id="cd01650">
    <property type="entry name" value="RT_nLTR_like"/>
    <property type="match status" value="1"/>
</dbReference>
<dbReference type="InterPro" id="IPR000477">
    <property type="entry name" value="RT_dom"/>
</dbReference>
<dbReference type="PANTHER" id="PTHR33116">
    <property type="entry name" value="REVERSE TRANSCRIPTASE ZINC-BINDING DOMAIN-CONTAINING PROTEIN-RELATED-RELATED"/>
    <property type="match status" value="1"/>
</dbReference>
<dbReference type="InterPro" id="IPR026960">
    <property type="entry name" value="RVT-Znf"/>
</dbReference>
<dbReference type="Gene3D" id="3.60.10.10">
    <property type="entry name" value="Endonuclease/exonuclease/phosphatase"/>
    <property type="match status" value="1"/>
</dbReference>
<proteinExistence type="predicted"/>
<dbReference type="PROSITE" id="PS50878">
    <property type="entry name" value="RT_POL"/>
    <property type="match status" value="1"/>
</dbReference>
<feature type="domain" description="Reverse transcriptase" evidence="1">
    <location>
        <begin position="414"/>
        <end position="683"/>
    </location>
</feature>
<name>A0A803NVZ1_CANSA</name>
<dbReference type="EnsemblPlants" id="evm.model.02.2005">
    <property type="protein sequence ID" value="cds.evm.model.02.2005"/>
    <property type="gene ID" value="evm.TU.02.2005"/>
</dbReference>
<protein>
    <recommendedName>
        <fullName evidence="1">Reverse transcriptase domain-containing protein</fullName>
    </recommendedName>
</protein>
<dbReference type="Pfam" id="PF13456">
    <property type="entry name" value="RVT_3"/>
    <property type="match status" value="1"/>
</dbReference>
<evidence type="ECO:0000313" key="3">
    <source>
        <dbReference type="Proteomes" id="UP000596661"/>
    </source>
</evidence>
<dbReference type="Gramene" id="evm.model.02.2005">
    <property type="protein sequence ID" value="cds.evm.model.02.2005"/>
    <property type="gene ID" value="evm.TU.02.2005"/>
</dbReference>
<dbReference type="EMBL" id="UZAU01000228">
    <property type="status" value="NOT_ANNOTATED_CDS"/>
    <property type="molecule type" value="Genomic_DNA"/>
</dbReference>
<reference evidence="2" key="2">
    <citation type="submission" date="2021-03" db="UniProtKB">
        <authorList>
            <consortium name="EnsemblPlants"/>
        </authorList>
    </citation>
    <scope>IDENTIFICATION</scope>
</reference>
<accession>A0A803NVZ1</accession>